<dbReference type="KEGG" id="fnc:HMPREF0946_00105"/>
<accession>C7XMT4</accession>
<dbReference type="EMBL" id="CP003700">
    <property type="protein sequence ID" value="EEU32032.2"/>
    <property type="molecule type" value="Genomic_DNA"/>
</dbReference>
<evidence type="ECO:0000313" key="2">
    <source>
        <dbReference type="Proteomes" id="UP000016231"/>
    </source>
</evidence>
<protein>
    <submittedName>
        <fullName evidence="1">Uncharacterized protein</fullName>
    </submittedName>
</protein>
<sequence length="35" mass="4070">MLFSMMIMEIKKMMGIVKKKANLESHKVSKLALFL</sequence>
<name>C7XMT4_FUSVC</name>
<organism evidence="1 2">
    <name type="scientific">Fusobacterium vincentii 3_1_36A2</name>
    <dbReference type="NCBI Taxonomy" id="469604"/>
    <lineage>
        <taxon>Bacteria</taxon>
        <taxon>Fusobacteriati</taxon>
        <taxon>Fusobacteriota</taxon>
        <taxon>Fusobacteriia</taxon>
        <taxon>Fusobacteriales</taxon>
        <taxon>Fusobacteriaceae</taxon>
        <taxon>Fusobacterium</taxon>
    </lineage>
</organism>
<gene>
    <name evidence="1" type="ORF">HMPREF0946_00105</name>
</gene>
<dbReference type="Proteomes" id="UP000016231">
    <property type="component" value="Chromosome"/>
</dbReference>
<proteinExistence type="predicted"/>
<reference evidence="1 2" key="1">
    <citation type="submission" date="2013-08" db="EMBL/GenBank/DDBJ databases">
        <title>The Genome Sequence of Fusobacterium sp. 3_1_36A2.</title>
        <authorList>
            <consortium name="The Broad Institute Genome Sequencing Platform"/>
            <person name="Earl A."/>
            <person name="Ward D."/>
            <person name="Feldgarden M."/>
            <person name="Gevers D."/>
            <person name="Strauss J."/>
            <person name="White A."/>
            <person name="Allen-Vercoe E."/>
            <person name="Walker B."/>
            <person name="Young S.K."/>
            <person name="Zeng Q."/>
            <person name="Gargeya S."/>
            <person name="Fitzgerald M."/>
            <person name="Haas B."/>
            <person name="Abouelleil A."/>
            <person name="Alvarado L."/>
            <person name="Arachchi H.M."/>
            <person name="Berlin A.M."/>
            <person name="Chapman S.B."/>
            <person name="Goldberg J."/>
            <person name="Griggs A."/>
            <person name="Gujja S."/>
            <person name="Hansen M."/>
            <person name="Howarth C."/>
            <person name="Imamovic A."/>
            <person name="Larimer J."/>
            <person name="McCowen C."/>
            <person name="Montmayeur A."/>
            <person name="Murphy C."/>
            <person name="Neiman D."/>
            <person name="Pearson M."/>
            <person name="Priest M."/>
            <person name="Roberts A."/>
            <person name="Saif S."/>
            <person name="Shea T."/>
            <person name="Sisk P."/>
            <person name="Sykes S."/>
            <person name="Wortman J."/>
            <person name="Nusbaum C."/>
            <person name="Birren B."/>
        </authorList>
    </citation>
    <scope>NUCLEOTIDE SEQUENCE [LARGE SCALE GENOMIC DNA]</scope>
    <source>
        <strain evidence="1 2">3_1_36A2</strain>
    </source>
</reference>
<dbReference type="HOGENOM" id="CLU_3365159_0_0_0"/>
<dbReference type="AlphaFoldDB" id="C7XMT4"/>
<evidence type="ECO:0000313" key="1">
    <source>
        <dbReference type="EMBL" id="EEU32032.2"/>
    </source>
</evidence>